<accession>X0UDV1</accession>
<reference evidence="1" key="1">
    <citation type="journal article" date="2014" name="Front. Microbiol.">
        <title>High frequency of phylogenetically diverse reductive dehalogenase-homologous genes in deep subseafloor sedimentary metagenomes.</title>
        <authorList>
            <person name="Kawai M."/>
            <person name="Futagami T."/>
            <person name="Toyoda A."/>
            <person name="Takaki Y."/>
            <person name="Nishi S."/>
            <person name="Hori S."/>
            <person name="Arai W."/>
            <person name="Tsubouchi T."/>
            <person name="Morono Y."/>
            <person name="Uchiyama I."/>
            <person name="Ito T."/>
            <person name="Fujiyama A."/>
            <person name="Inagaki F."/>
            <person name="Takami H."/>
        </authorList>
    </citation>
    <scope>NUCLEOTIDE SEQUENCE</scope>
    <source>
        <strain evidence="1">Expedition CK06-06</strain>
    </source>
</reference>
<organism evidence="1">
    <name type="scientific">marine sediment metagenome</name>
    <dbReference type="NCBI Taxonomy" id="412755"/>
    <lineage>
        <taxon>unclassified sequences</taxon>
        <taxon>metagenomes</taxon>
        <taxon>ecological metagenomes</taxon>
    </lineage>
</organism>
<feature type="non-terminal residue" evidence="1">
    <location>
        <position position="72"/>
    </location>
</feature>
<dbReference type="EMBL" id="BARS01010929">
    <property type="protein sequence ID" value="GAF98567.1"/>
    <property type="molecule type" value="Genomic_DNA"/>
</dbReference>
<evidence type="ECO:0000313" key="1">
    <source>
        <dbReference type="EMBL" id="GAF98567.1"/>
    </source>
</evidence>
<gene>
    <name evidence="1" type="ORF">S01H1_20077</name>
</gene>
<name>X0UDV1_9ZZZZ</name>
<proteinExistence type="predicted"/>
<sequence length="72" mass="8802">MSYDTLEEFWKHTQSMRNLTKNEIVNMYWTNINDIAREKKLPFIIRDNLQWKSEYPNGVNITENILLKSNFY</sequence>
<comment type="caution">
    <text evidence="1">The sequence shown here is derived from an EMBL/GenBank/DDBJ whole genome shotgun (WGS) entry which is preliminary data.</text>
</comment>
<protein>
    <submittedName>
        <fullName evidence="1">Uncharacterized protein</fullName>
    </submittedName>
</protein>
<dbReference type="AlphaFoldDB" id="X0UDV1"/>